<dbReference type="Proteomes" id="UP000371041">
    <property type="component" value="Chromosome"/>
</dbReference>
<sequence length="273" mass="30530">MITAWSRAVTAEILWHTVRGPRGMPVVPLTWPQDRTPCAAVPLSHLDDVDSLPHRAAFTVHTGHGHPKTLVATGRVDLHWDLSGAEFVDHLLPQELAKHPPTRLRADSLMARRENWWWIPRALVTLRDITRVDTLPARTHPGDALLVRQPHSDDPEEPRTTVVTAARWPEPGQQSVELWPRDGAALAGEGEAAFVLGHRYSPDFERWERWYRSGTVDGEILHVWSGDGAPQPGDEHPGTAAPLSLLDRLSHHRRVAKACKAGITTVERRESRS</sequence>
<evidence type="ECO:0000313" key="2">
    <source>
        <dbReference type="Proteomes" id="UP000371041"/>
    </source>
</evidence>
<dbReference type="KEGG" id="sace:GIY23_12075"/>
<dbReference type="EMBL" id="CP045929">
    <property type="protein sequence ID" value="QGK72231.1"/>
    <property type="molecule type" value="Genomic_DNA"/>
</dbReference>
<keyword evidence="2" id="KW-1185">Reference proteome</keyword>
<accession>A0A5Q3QC29</accession>
<organism evidence="1 2">
    <name type="scientific">Allosaccharopolyspora coralli</name>
    <dbReference type="NCBI Taxonomy" id="2665642"/>
    <lineage>
        <taxon>Bacteria</taxon>
        <taxon>Bacillati</taxon>
        <taxon>Actinomycetota</taxon>
        <taxon>Actinomycetes</taxon>
        <taxon>Pseudonocardiales</taxon>
        <taxon>Pseudonocardiaceae</taxon>
        <taxon>Allosaccharopolyspora</taxon>
    </lineage>
</organism>
<evidence type="ECO:0000313" key="1">
    <source>
        <dbReference type="EMBL" id="QGK72231.1"/>
    </source>
</evidence>
<dbReference type="AlphaFoldDB" id="A0A5Q3QC29"/>
<reference evidence="2" key="1">
    <citation type="submission" date="2019-11" db="EMBL/GenBank/DDBJ databases">
        <title>The complete genome sequence of Saccharopolyspora sp. E2A.</title>
        <authorList>
            <person name="Zhang G."/>
        </authorList>
    </citation>
    <scope>NUCLEOTIDE SEQUENCE [LARGE SCALE GENOMIC DNA]</scope>
    <source>
        <strain evidence="2">E2A</strain>
    </source>
</reference>
<proteinExistence type="predicted"/>
<name>A0A5Q3QC29_9PSEU</name>
<protein>
    <submittedName>
        <fullName evidence="1">Uncharacterized protein</fullName>
    </submittedName>
</protein>
<gene>
    <name evidence="1" type="ORF">GIY23_12075</name>
</gene>